<dbReference type="AlphaFoldDB" id="A0A078MUK2"/>
<proteinExistence type="predicted"/>
<dbReference type="Gene3D" id="3.30.530.20">
    <property type="match status" value="1"/>
</dbReference>
<accession>A0A078MUK2</accession>
<evidence type="ECO:0008006" key="2">
    <source>
        <dbReference type="Google" id="ProtNLM"/>
    </source>
</evidence>
<organism evidence="1">
    <name type="scientific">Arthrobacter saudimassiliensis</name>
    <dbReference type="NCBI Taxonomy" id="1461584"/>
    <lineage>
        <taxon>Bacteria</taxon>
        <taxon>Bacillati</taxon>
        <taxon>Actinomycetota</taxon>
        <taxon>Actinomycetes</taxon>
        <taxon>Micrococcales</taxon>
        <taxon>Micrococcaceae</taxon>
        <taxon>Arthrobacter</taxon>
    </lineage>
</organism>
<evidence type="ECO:0000313" key="1">
    <source>
        <dbReference type="EMBL" id="CEA09914.1"/>
    </source>
</evidence>
<dbReference type="SUPFAM" id="SSF55961">
    <property type="entry name" value="Bet v1-like"/>
    <property type="match status" value="1"/>
</dbReference>
<dbReference type="EMBL" id="LN483072">
    <property type="protein sequence ID" value="CEA09914.1"/>
    <property type="molecule type" value="Genomic_DNA"/>
</dbReference>
<dbReference type="PATRIC" id="fig|1461584.3.peg.3261"/>
<protein>
    <recommendedName>
        <fullName evidence="2">Activator of Hsp90 ATPase homolog 1-like protein</fullName>
    </recommendedName>
</protein>
<name>A0A078MUK2_9MICC</name>
<dbReference type="InterPro" id="IPR023393">
    <property type="entry name" value="START-like_dom_sf"/>
</dbReference>
<sequence>MDSLFSHAPEPEPDDVGRPDVELTRVVPRETGEAATGFLEYIHLWWPPELARFGAGTYLELEDGNLVETGPDGDELVWAAVTAVGPDGEVELEWQFGQAPGRPGHVSIRFEAGGPRPDTADTGGTTVRLRHTDIHAGDDGEVPDFRAFWDEALTHYARFMGAR</sequence>
<gene>
    <name evidence="1" type="ORF">BN1051_03294</name>
</gene>
<reference evidence="1" key="1">
    <citation type="submission" date="2014-07" db="EMBL/GenBank/DDBJ databases">
        <authorList>
            <person name="Urmite Genomes Urmite Genomes"/>
        </authorList>
    </citation>
    <scope>NUCLEOTIDE SEQUENCE</scope>
    <source>
        <strain evidence="1">11W110_air</strain>
    </source>
</reference>